<evidence type="ECO:0000313" key="3">
    <source>
        <dbReference type="Proteomes" id="UP000177925"/>
    </source>
</evidence>
<dbReference type="EMBL" id="MFSS01000085">
    <property type="protein sequence ID" value="OGI42621.1"/>
    <property type="molecule type" value="Genomic_DNA"/>
</dbReference>
<reference evidence="2 3" key="1">
    <citation type="journal article" date="2016" name="Nat. Commun.">
        <title>Thousands of microbial genomes shed light on interconnected biogeochemical processes in an aquifer system.</title>
        <authorList>
            <person name="Anantharaman K."/>
            <person name="Brown C.T."/>
            <person name="Hug L.A."/>
            <person name="Sharon I."/>
            <person name="Castelle C.J."/>
            <person name="Probst A.J."/>
            <person name="Thomas B.C."/>
            <person name="Singh A."/>
            <person name="Wilkins M.J."/>
            <person name="Karaoz U."/>
            <person name="Brodie E.L."/>
            <person name="Williams K.H."/>
            <person name="Hubbard S.S."/>
            <person name="Banfield J.F."/>
        </authorList>
    </citation>
    <scope>NUCLEOTIDE SEQUENCE [LARGE SCALE GENOMIC DNA]</scope>
</reference>
<protein>
    <recommendedName>
        <fullName evidence="1">DUF5619 domain-containing protein</fullName>
    </recommendedName>
</protein>
<dbReference type="Pfam" id="PF18505">
    <property type="entry name" value="DUF5619"/>
    <property type="match status" value="1"/>
</dbReference>
<proteinExistence type="predicted"/>
<evidence type="ECO:0000313" key="2">
    <source>
        <dbReference type="EMBL" id="OGI42621.1"/>
    </source>
</evidence>
<name>A0A1F6TBU0_9PROT</name>
<organism evidence="2 3">
    <name type="scientific">Candidatus Muproteobacteria bacterium RBG_16_64_11</name>
    <dbReference type="NCBI Taxonomy" id="1817758"/>
    <lineage>
        <taxon>Bacteria</taxon>
        <taxon>Pseudomonadati</taxon>
        <taxon>Pseudomonadota</taxon>
        <taxon>Candidatus Muproteobacteria</taxon>
    </lineage>
</organism>
<sequence>MIVNGLGLDFESAQALAKAAAQRLAPGAMLLAWYDRPRGRESPEVPECTRKPGWLAYAESHGGDIRVDINHGEYVFMFNPG</sequence>
<dbReference type="InterPro" id="IPR041145">
    <property type="entry name" value="DUF5619"/>
</dbReference>
<feature type="domain" description="DUF5619" evidence="1">
    <location>
        <begin position="3"/>
        <end position="78"/>
    </location>
</feature>
<dbReference type="AlphaFoldDB" id="A0A1F6TBU0"/>
<dbReference type="Proteomes" id="UP000177925">
    <property type="component" value="Unassembled WGS sequence"/>
</dbReference>
<comment type="caution">
    <text evidence="2">The sequence shown here is derived from an EMBL/GenBank/DDBJ whole genome shotgun (WGS) entry which is preliminary data.</text>
</comment>
<evidence type="ECO:0000259" key="1">
    <source>
        <dbReference type="Pfam" id="PF18505"/>
    </source>
</evidence>
<gene>
    <name evidence="2" type="ORF">A2150_07485</name>
</gene>
<dbReference type="STRING" id="1817758.A2150_07485"/>
<dbReference type="Gene3D" id="3.30.1490.340">
    <property type="match status" value="1"/>
</dbReference>
<accession>A0A1F6TBU0</accession>